<evidence type="ECO:0000313" key="3">
    <source>
        <dbReference type="EMBL" id="JAE05204.1"/>
    </source>
</evidence>
<sequence>MKKCGALRPTPGASTTSSRKDKDAPEGSWTCPECNNLNYPFRTVCNRKGCSYSRQALTNN</sequence>
<dbReference type="SUPFAM" id="SSF90209">
    <property type="entry name" value="Ran binding protein zinc finger-like"/>
    <property type="match status" value="1"/>
</dbReference>
<protein>
    <recommendedName>
        <fullName evidence="2">Testis-expressed protein 13A/C/D zinc finger domain-containing protein</fullName>
    </recommendedName>
</protein>
<reference evidence="3" key="1">
    <citation type="submission" date="2014-09" db="EMBL/GenBank/DDBJ databases">
        <authorList>
            <person name="Magalhaes I.L.F."/>
            <person name="Oliveira U."/>
            <person name="Santos F.R."/>
            <person name="Vidigal T.H.D.A."/>
            <person name="Brescovit A.D."/>
            <person name="Santos A.J."/>
        </authorList>
    </citation>
    <scope>NUCLEOTIDE SEQUENCE</scope>
    <source>
        <tissue evidence="3">Shoot tissue taken approximately 20 cm above the soil surface</tissue>
    </source>
</reference>
<dbReference type="InterPro" id="IPR049534">
    <property type="entry name" value="TEX13A/C/D_Znf"/>
</dbReference>
<evidence type="ECO:0000256" key="1">
    <source>
        <dbReference type="SAM" id="MobiDB-lite"/>
    </source>
</evidence>
<dbReference type="Gene3D" id="4.10.1060.10">
    <property type="entry name" value="Zinc finger, RanBP2-type"/>
    <property type="match status" value="1"/>
</dbReference>
<evidence type="ECO:0000259" key="2">
    <source>
        <dbReference type="Pfam" id="PF20864"/>
    </source>
</evidence>
<dbReference type="Pfam" id="PF20864">
    <property type="entry name" value="Zn_ribbon_TEX13"/>
    <property type="match status" value="1"/>
</dbReference>
<organism evidence="3">
    <name type="scientific">Arundo donax</name>
    <name type="common">Giant reed</name>
    <name type="synonym">Donax arundinaceus</name>
    <dbReference type="NCBI Taxonomy" id="35708"/>
    <lineage>
        <taxon>Eukaryota</taxon>
        <taxon>Viridiplantae</taxon>
        <taxon>Streptophyta</taxon>
        <taxon>Embryophyta</taxon>
        <taxon>Tracheophyta</taxon>
        <taxon>Spermatophyta</taxon>
        <taxon>Magnoliopsida</taxon>
        <taxon>Liliopsida</taxon>
        <taxon>Poales</taxon>
        <taxon>Poaceae</taxon>
        <taxon>PACMAD clade</taxon>
        <taxon>Arundinoideae</taxon>
        <taxon>Arundineae</taxon>
        <taxon>Arundo</taxon>
    </lineage>
</organism>
<proteinExistence type="predicted"/>
<feature type="region of interest" description="Disordered" evidence="1">
    <location>
        <begin position="1"/>
        <end position="29"/>
    </location>
</feature>
<dbReference type="EMBL" id="GBRH01192692">
    <property type="protein sequence ID" value="JAE05204.1"/>
    <property type="molecule type" value="Transcribed_RNA"/>
</dbReference>
<dbReference type="AlphaFoldDB" id="A0A0A9F1X0"/>
<name>A0A0A9F1X0_ARUDO</name>
<feature type="domain" description="Testis-expressed protein 13A/C/D zinc finger" evidence="2">
    <location>
        <begin position="29"/>
        <end position="46"/>
    </location>
</feature>
<dbReference type="InterPro" id="IPR036443">
    <property type="entry name" value="Znf_RanBP2_sf"/>
</dbReference>
<reference evidence="3" key="2">
    <citation type="journal article" date="2015" name="Data Brief">
        <title>Shoot transcriptome of the giant reed, Arundo donax.</title>
        <authorList>
            <person name="Barrero R.A."/>
            <person name="Guerrero F.D."/>
            <person name="Moolhuijzen P."/>
            <person name="Goolsby J.A."/>
            <person name="Tidwell J."/>
            <person name="Bellgard S.E."/>
            <person name="Bellgard M.I."/>
        </authorList>
    </citation>
    <scope>NUCLEOTIDE SEQUENCE</scope>
    <source>
        <tissue evidence="3">Shoot tissue taken approximately 20 cm above the soil surface</tissue>
    </source>
</reference>
<accession>A0A0A9F1X0</accession>